<gene>
    <name evidence="3" type="ordered locus">CCNA_01868</name>
</gene>
<dbReference type="GeneID" id="7331416"/>
<dbReference type="PATRIC" id="fig|565050.3.peg.1831"/>
<reference evidence="3 4" key="1">
    <citation type="journal article" date="2010" name="J. Bacteriol.">
        <title>The genetic basis of laboratory adaptation in Caulobacter crescentus.</title>
        <authorList>
            <person name="Marks M.E."/>
            <person name="Castro-Rojas C.M."/>
            <person name="Teiling C."/>
            <person name="Du L."/>
            <person name="Kapatral V."/>
            <person name="Walunas T.L."/>
            <person name="Crosson S."/>
        </authorList>
    </citation>
    <scope>NUCLEOTIDE SEQUENCE [LARGE SCALE GENOMIC DNA]</scope>
    <source>
        <strain evidence="4">NA1000 / CB15N</strain>
    </source>
</reference>
<evidence type="ECO:0000313" key="3">
    <source>
        <dbReference type="EMBL" id="ACL95333.1"/>
    </source>
</evidence>
<dbReference type="HOGENOM" id="CLU_073317_0_0_5"/>
<feature type="domain" description="DUF1868" evidence="2">
    <location>
        <begin position="44"/>
        <end position="161"/>
    </location>
</feature>
<dbReference type="InterPro" id="IPR015069">
    <property type="entry name" value="2H-PEstase_DUF1868"/>
</dbReference>
<dbReference type="InterPro" id="IPR009097">
    <property type="entry name" value="Cyclic_Pdiesterase"/>
</dbReference>
<accession>A0A0H3CAI0</accession>
<dbReference type="InterPro" id="IPR012390">
    <property type="entry name" value="Pesterase_SP1827"/>
</dbReference>
<sequence>MSGSFSSAPSRRAVLAAGLPAAALGGSLAHADQRSAYPPDVGRKFDADGRVKPFAGNTIICHVPQQGPGSETFDALLDIYRQLPVHAFAAKVTALPPSSHHMTIFGGANDQDRKPGLWPADLPLDLPMADCDRLLGERLKAFRLDCDLPLRMRVNLAEPAASERPLTIRLLPVDDAEQAKLTRLRERLSQTLAIRAPGHDAYRFHITLGYLCRWLTPAEDADYRRALKGWREGLAKRCPVIELGAPEYCTLADMFAFKRQFYLS</sequence>
<dbReference type="Gene3D" id="3.90.1140.10">
    <property type="entry name" value="Cyclic phosphodiesterase"/>
    <property type="match status" value="1"/>
</dbReference>
<dbReference type="RefSeq" id="WP_010919658.1">
    <property type="nucleotide sequence ID" value="NC_011916.1"/>
</dbReference>
<evidence type="ECO:0000259" key="2">
    <source>
        <dbReference type="Pfam" id="PF08975"/>
    </source>
</evidence>
<dbReference type="AlphaFoldDB" id="A0A0H3CAI0"/>
<keyword evidence="1" id="KW-0732">Signal</keyword>
<keyword evidence="4" id="KW-1185">Reference proteome</keyword>
<dbReference type="Pfam" id="PF08975">
    <property type="entry name" value="2H-phosphodiest"/>
    <property type="match status" value="1"/>
</dbReference>
<evidence type="ECO:0000313" key="4">
    <source>
        <dbReference type="Proteomes" id="UP000001364"/>
    </source>
</evidence>
<dbReference type="SUPFAM" id="SSF55144">
    <property type="entry name" value="LigT-like"/>
    <property type="match status" value="1"/>
</dbReference>
<feature type="chain" id="PRO_5002605891" evidence="1">
    <location>
        <begin position="32"/>
        <end position="264"/>
    </location>
</feature>
<name>A0A0H3CAI0_CAUVN</name>
<proteinExistence type="predicted"/>
<dbReference type="PIRSF" id="PIRSF033949">
    <property type="entry name" value="Phosest_Mlr3352"/>
    <property type="match status" value="1"/>
</dbReference>
<dbReference type="RefSeq" id="YP_002517241.1">
    <property type="nucleotide sequence ID" value="NC_011916.1"/>
</dbReference>
<dbReference type="Proteomes" id="UP000001364">
    <property type="component" value="Chromosome"/>
</dbReference>
<protein>
    <submittedName>
        <fullName evidence="3">2H phosphodiesterase family protein</fullName>
    </submittedName>
</protein>
<evidence type="ECO:0000256" key="1">
    <source>
        <dbReference type="SAM" id="SignalP"/>
    </source>
</evidence>
<feature type="signal peptide" evidence="1">
    <location>
        <begin position="1"/>
        <end position="31"/>
    </location>
</feature>
<dbReference type="EMBL" id="CP001340">
    <property type="protein sequence ID" value="ACL95333.1"/>
    <property type="molecule type" value="Genomic_DNA"/>
</dbReference>
<dbReference type="PhylomeDB" id="A0A0H3CAI0"/>
<dbReference type="KEGG" id="ccs:CCNA_01868"/>
<dbReference type="SMR" id="A0A0H3CAI0"/>
<dbReference type="OrthoDB" id="151828at2"/>
<organism evidence="3 4">
    <name type="scientific">Caulobacter vibrioides (strain NA1000 / CB15N)</name>
    <name type="common">Caulobacter crescentus</name>
    <dbReference type="NCBI Taxonomy" id="565050"/>
    <lineage>
        <taxon>Bacteria</taxon>
        <taxon>Pseudomonadati</taxon>
        <taxon>Pseudomonadota</taxon>
        <taxon>Alphaproteobacteria</taxon>
        <taxon>Caulobacterales</taxon>
        <taxon>Caulobacteraceae</taxon>
        <taxon>Caulobacter</taxon>
    </lineage>
</organism>